<sequence length="100" mass="10993">MDYLVEIAMKEGGLYVHLMKIQVLLSTVPEKEAKSCQATSGSKCVMEVQTLNLKKSPNAQPCFFLKKVAVGICLFPEHPSSAEKSKVTCSSDLLQDPMPF</sequence>
<reference evidence="1" key="1">
    <citation type="submission" date="2021-03" db="EMBL/GenBank/DDBJ databases">
        <title>Draft genome sequence of rust myrtle Austropuccinia psidii MF-1, a brazilian biotype.</title>
        <authorList>
            <person name="Quecine M.C."/>
            <person name="Pachon D.M.R."/>
            <person name="Bonatelli M.L."/>
            <person name="Correr F.H."/>
            <person name="Franceschini L.M."/>
            <person name="Leite T.F."/>
            <person name="Margarido G.R.A."/>
            <person name="Almeida C.A."/>
            <person name="Ferrarezi J.A."/>
            <person name="Labate C.A."/>
        </authorList>
    </citation>
    <scope>NUCLEOTIDE SEQUENCE</scope>
    <source>
        <strain evidence="1">MF-1</strain>
    </source>
</reference>
<dbReference type="EMBL" id="AVOT02003533">
    <property type="protein sequence ID" value="MBW0473785.1"/>
    <property type="molecule type" value="Genomic_DNA"/>
</dbReference>
<accession>A0A9Q3GNZ8</accession>
<protein>
    <submittedName>
        <fullName evidence="1">Uncharacterized protein</fullName>
    </submittedName>
</protein>
<proteinExistence type="predicted"/>
<dbReference type="AlphaFoldDB" id="A0A9Q3GNZ8"/>
<dbReference type="Proteomes" id="UP000765509">
    <property type="component" value="Unassembled WGS sequence"/>
</dbReference>
<evidence type="ECO:0000313" key="1">
    <source>
        <dbReference type="EMBL" id="MBW0473785.1"/>
    </source>
</evidence>
<gene>
    <name evidence="1" type="ORF">O181_013500</name>
</gene>
<name>A0A9Q3GNZ8_9BASI</name>
<comment type="caution">
    <text evidence="1">The sequence shown here is derived from an EMBL/GenBank/DDBJ whole genome shotgun (WGS) entry which is preliminary data.</text>
</comment>
<organism evidence="1 2">
    <name type="scientific">Austropuccinia psidii MF-1</name>
    <dbReference type="NCBI Taxonomy" id="1389203"/>
    <lineage>
        <taxon>Eukaryota</taxon>
        <taxon>Fungi</taxon>
        <taxon>Dikarya</taxon>
        <taxon>Basidiomycota</taxon>
        <taxon>Pucciniomycotina</taxon>
        <taxon>Pucciniomycetes</taxon>
        <taxon>Pucciniales</taxon>
        <taxon>Sphaerophragmiaceae</taxon>
        <taxon>Austropuccinia</taxon>
    </lineage>
</organism>
<keyword evidence="2" id="KW-1185">Reference proteome</keyword>
<evidence type="ECO:0000313" key="2">
    <source>
        <dbReference type="Proteomes" id="UP000765509"/>
    </source>
</evidence>